<comment type="caution">
    <text evidence="4">The sequence shown here is derived from an EMBL/GenBank/DDBJ whole genome shotgun (WGS) entry which is preliminary data.</text>
</comment>
<dbReference type="FunFam" id="2.20.25.20:FF:000001">
    <property type="entry name" value="Casein kinase II subunit beta"/>
    <property type="match status" value="1"/>
</dbReference>
<name>A0A1J4KLT0_9EUKA</name>
<dbReference type="PANTHER" id="PTHR11740">
    <property type="entry name" value="CASEIN KINASE II SUBUNIT BETA"/>
    <property type="match status" value="1"/>
</dbReference>
<dbReference type="SMART" id="SM01085">
    <property type="entry name" value="CK_II_beta"/>
    <property type="match status" value="1"/>
</dbReference>
<reference evidence="4" key="1">
    <citation type="submission" date="2016-10" db="EMBL/GenBank/DDBJ databases">
        <authorList>
            <person name="Benchimol M."/>
            <person name="Almeida L.G."/>
            <person name="Vasconcelos A.T."/>
            <person name="Perreira-Neves A."/>
            <person name="Rosa I.A."/>
            <person name="Tasca T."/>
            <person name="Bogo M.R."/>
            <person name="de Souza W."/>
        </authorList>
    </citation>
    <scope>NUCLEOTIDE SEQUENCE [LARGE SCALE GENOMIC DNA]</scope>
    <source>
        <strain evidence="4">K</strain>
    </source>
</reference>
<dbReference type="GO" id="GO:0005956">
    <property type="term" value="C:protein kinase CK2 complex"/>
    <property type="evidence" value="ECO:0007669"/>
    <property type="project" value="UniProtKB-UniRule"/>
</dbReference>
<feature type="region of interest" description="Disordered" evidence="3">
    <location>
        <begin position="231"/>
        <end position="256"/>
    </location>
</feature>
<keyword evidence="4" id="KW-0418">Kinase</keyword>
<comment type="similarity">
    <text evidence="1 2">Belongs to the casein kinase 2 subunit beta family.</text>
</comment>
<dbReference type="InterPro" id="IPR035991">
    <property type="entry name" value="Casein_kinase_II_beta-like"/>
</dbReference>
<evidence type="ECO:0000256" key="2">
    <source>
        <dbReference type="RuleBase" id="RU361268"/>
    </source>
</evidence>
<keyword evidence="4" id="KW-0808">Transferase</keyword>
<dbReference type="GO" id="GO:0019887">
    <property type="term" value="F:protein kinase regulator activity"/>
    <property type="evidence" value="ECO:0007669"/>
    <property type="project" value="InterPro"/>
</dbReference>
<gene>
    <name evidence="4" type="ORF">TRFO_18470</name>
</gene>
<dbReference type="OrthoDB" id="3971593at2759"/>
<protein>
    <recommendedName>
        <fullName evidence="2">Casein kinase II subunit beta</fullName>
        <shortName evidence="2">CK II beta</shortName>
    </recommendedName>
</protein>
<dbReference type="Gene3D" id="1.10.1820.10">
    <property type="entry name" value="protein kinase ck2 holoenzyme, chain C, domain 1"/>
    <property type="match status" value="1"/>
</dbReference>
<keyword evidence="5" id="KW-1185">Reference proteome</keyword>
<dbReference type="Proteomes" id="UP000179807">
    <property type="component" value="Unassembled WGS sequence"/>
</dbReference>
<dbReference type="Gene3D" id="2.20.25.20">
    <property type="match status" value="1"/>
</dbReference>
<dbReference type="GO" id="GO:0005737">
    <property type="term" value="C:cytoplasm"/>
    <property type="evidence" value="ECO:0007669"/>
    <property type="project" value="TreeGrafter"/>
</dbReference>
<comment type="subunit">
    <text evidence="2">Tetramer of two alpha and two beta subunits.</text>
</comment>
<organism evidence="4 5">
    <name type="scientific">Tritrichomonas foetus</name>
    <dbReference type="NCBI Taxonomy" id="1144522"/>
    <lineage>
        <taxon>Eukaryota</taxon>
        <taxon>Metamonada</taxon>
        <taxon>Parabasalia</taxon>
        <taxon>Tritrichomonadida</taxon>
        <taxon>Tritrichomonadidae</taxon>
        <taxon>Tritrichomonas</taxon>
    </lineage>
</organism>
<evidence type="ECO:0000256" key="3">
    <source>
        <dbReference type="SAM" id="MobiDB-lite"/>
    </source>
</evidence>
<dbReference type="SUPFAM" id="SSF57798">
    <property type="entry name" value="Casein kinase II beta subunit"/>
    <property type="match status" value="1"/>
</dbReference>
<accession>A0A1J4KLT0</accession>
<evidence type="ECO:0000313" key="4">
    <source>
        <dbReference type="EMBL" id="OHT11896.1"/>
    </source>
</evidence>
<sequence length="256" mass="29909">MSEKKKEAPPPPQKFPHRIVEYDGFKLYAGACNHCPKDVTPWIYQFCHKKENNWFSLVQIDYALDIFNCYGFDYYVPNLLLAKEMICDRHCRLWSYITDEDVKAIHDQAKILYGLLHAKWICTIKGLSQMKRKIIKKERYGQCPRVCCKQNALMPVGISPVPNRHGVKLYCSRCSDIYNPPSHKKYDGAFFGPAFPATFLITYPDRDYRYSFKKFPYQIFGFRLSPKGGMSPEMRALPHSTNNHRDDLINDETAKK</sequence>
<proteinExistence type="inferred from homology"/>
<dbReference type="RefSeq" id="XP_068365032.1">
    <property type="nucleotide sequence ID" value="XM_068500204.1"/>
</dbReference>
<dbReference type="AlphaFoldDB" id="A0A1J4KLT0"/>
<dbReference type="VEuPathDB" id="TrichDB:TRFO_18470"/>
<dbReference type="Pfam" id="PF01214">
    <property type="entry name" value="CK_II_beta"/>
    <property type="match status" value="1"/>
</dbReference>
<evidence type="ECO:0000313" key="5">
    <source>
        <dbReference type="Proteomes" id="UP000179807"/>
    </source>
</evidence>
<feature type="compositionally biased region" description="Basic and acidic residues" evidence="3">
    <location>
        <begin position="243"/>
        <end position="256"/>
    </location>
</feature>
<dbReference type="GeneID" id="94834908"/>
<dbReference type="EMBL" id="MLAK01000576">
    <property type="protein sequence ID" value="OHT11896.1"/>
    <property type="molecule type" value="Genomic_DNA"/>
</dbReference>
<dbReference type="InterPro" id="IPR016149">
    <property type="entry name" value="Casein_kin_II_reg-sub_N"/>
</dbReference>
<dbReference type="GO" id="GO:0016301">
    <property type="term" value="F:kinase activity"/>
    <property type="evidence" value="ECO:0007669"/>
    <property type="project" value="UniProtKB-KW"/>
</dbReference>
<evidence type="ECO:0000256" key="1">
    <source>
        <dbReference type="ARBA" id="ARBA00006941"/>
    </source>
</evidence>
<dbReference type="PRINTS" id="PR00472">
    <property type="entry name" value="CASNKINASEII"/>
</dbReference>
<dbReference type="PANTHER" id="PTHR11740:SF0">
    <property type="entry name" value="CASEIN KINASE II SUBUNIT BETA"/>
    <property type="match status" value="1"/>
</dbReference>
<dbReference type="InterPro" id="IPR000704">
    <property type="entry name" value="Casein_kinase_II_reg-sub"/>
</dbReference>